<dbReference type="Ensembl" id="ENSDLAT00005074162.1">
    <property type="protein sequence ID" value="ENSDLAP00005078739.1"/>
    <property type="gene ID" value="ENSDLAG00005010713.2"/>
</dbReference>
<evidence type="ECO:0000256" key="4">
    <source>
        <dbReference type="ARBA" id="ARBA00004629"/>
    </source>
</evidence>
<dbReference type="GO" id="GO:0032154">
    <property type="term" value="C:cleavage furrow"/>
    <property type="evidence" value="ECO:0007669"/>
    <property type="project" value="UniProtKB-SubCell"/>
</dbReference>
<dbReference type="PRINTS" id="PR00114">
    <property type="entry name" value="STPHPHTASE"/>
</dbReference>
<comment type="similarity">
    <text evidence="12">Belongs to the PPP phosphatase family.</text>
</comment>
<dbReference type="EC" id="3.1.3.16" evidence="12"/>
<dbReference type="FunFam" id="3.60.21.10:FF:000051">
    <property type="entry name" value="Serine/threonine-protein phosphatase"/>
    <property type="match status" value="1"/>
</dbReference>
<dbReference type="InterPro" id="IPR006186">
    <property type="entry name" value="Ser/Thr-sp_prot-phosphatase"/>
</dbReference>
<dbReference type="InterPro" id="IPR029052">
    <property type="entry name" value="Metallo-depent_PP-like"/>
</dbReference>
<dbReference type="SMART" id="SM00156">
    <property type="entry name" value="PP2Ac"/>
    <property type="match status" value="1"/>
</dbReference>
<dbReference type="GeneTree" id="ENSGT00940000153472"/>
<keyword evidence="9" id="KW-0464">Manganese</keyword>
<reference evidence="15" key="2">
    <citation type="submission" date="2025-09" db="UniProtKB">
        <authorList>
            <consortium name="Ensembl"/>
        </authorList>
    </citation>
    <scope>IDENTIFICATION</scope>
</reference>
<dbReference type="InterPro" id="IPR050341">
    <property type="entry name" value="PP1_catalytic_subunit"/>
</dbReference>
<organism evidence="15 16">
    <name type="scientific">Dicentrarchus labrax</name>
    <name type="common">European seabass</name>
    <name type="synonym">Morone labrax</name>
    <dbReference type="NCBI Taxonomy" id="13489"/>
    <lineage>
        <taxon>Eukaryota</taxon>
        <taxon>Metazoa</taxon>
        <taxon>Chordata</taxon>
        <taxon>Craniata</taxon>
        <taxon>Vertebrata</taxon>
        <taxon>Euteleostomi</taxon>
        <taxon>Actinopterygii</taxon>
        <taxon>Neopterygii</taxon>
        <taxon>Teleostei</taxon>
        <taxon>Neoteleostei</taxon>
        <taxon>Acanthomorphata</taxon>
        <taxon>Eupercaria</taxon>
        <taxon>Moronidae</taxon>
        <taxon>Dicentrarchus</taxon>
    </lineage>
</organism>
<evidence type="ECO:0000256" key="8">
    <source>
        <dbReference type="ARBA" id="ARBA00022912"/>
    </source>
</evidence>
<evidence type="ECO:0000259" key="14">
    <source>
        <dbReference type="PROSITE" id="PS00125"/>
    </source>
</evidence>
<dbReference type="PANTHER" id="PTHR11668:SF300">
    <property type="entry name" value="SERINE_THREONINE-PROTEIN PHOSPHATASE"/>
    <property type="match status" value="1"/>
</dbReference>
<evidence type="ECO:0000256" key="6">
    <source>
        <dbReference type="ARBA" id="ARBA00022801"/>
    </source>
</evidence>
<feature type="region of interest" description="Disordered" evidence="13">
    <location>
        <begin position="243"/>
        <end position="266"/>
    </location>
</feature>
<evidence type="ECO:0000256" key="13">
    <source>
        <dbReference type="SAM" id="MobiDB-lite"/>
    </source>
</evidence>
<reference evidence="15" key="1">
    <citation type="submission" date="2025-08" db="UniProtKB">
        <authorList>
            <consortium name="Ensembl"/>
        </authorList>
    </citation>
    <scope>IDENTIFICATION</scope>
</reference>
<evidence type="ECO:0000256" key="2">
    <source>
        <dbReference type="ARBA" id="ARBA00004214"/>
    </source>
</evidence>
<dbReference type="Gene3D" id="3.60.21.10">
    <property type="match status" value="1"/>
</dbReference>
<comment type="subcellular location">
    <subcellularLocation>
        <location evidence="4">Chromosome</location>
        <location evidence="4">Centromere</location>
        <location evidence="4">Kinetochore</location>
    </subcellularLocation>
    <subcellularLocation>
        <location evidence="3">Cleavage furrow</location>
    </subcellularLocation>
    <subcellularLocation>
        <location evidence="2">Midbody</location>
    </subcellularLocation>
</comment>
<dbReference type="GO" id="GO:0004722">
    <property type="term" value="F:protein serine/threonine phosphatase activity"/>
    <property type="evidence" value="ECO:0007669"/>
    <property type="project" value="UniProtKB-EC"/>
</dbReference>
<sequence length="266" mass="30345">RVIVSFHLILGAKPGKNVQLQENEIRGLCLKSREIFLSQPILLELETICLLLAYKIKYPENFFLLRGNHECASINRIYDYGISHLRYNIKLWKTFTDCFNCLPIAAIVDEKIFCCHGGLSPDLQSMEQIRRIMRPTDVPDQGLLCDLLWSDPDKDVLGWGENDRGVSFTFGSEVVAKFLHKHDLDLICRAHQVVEDGYEFFAKRQLVTLFSAPNYCGEFDNAGAMMSVDETLMCSFQILKPAEKKKPNGSRPVTPPRNMVTKQAKK</sequence>
<evidence type="ECO:0000256" key="11">
    <source>
        <dbReference type="ARBA" id="ARBA00048336"/>
    </source>
</evidence>
<dbReference type="PROSITE" id="PS00125">
    <property type="entry name" value="SER_THR_PHOSPHATASE"/>
    <property type="match status" value="1"/>
</dbReference>
<dbReference type="Proteomes" id="UP000694389">
    <property type="component" value="Unassembled WGS sequence"/>
</dbReference>
<dbReference type="GO" id="GO:0000776">
    <property type="term" value="C:kinetochore"/>
    <property type="evidence" value="ECO:0007669"/>
    <property type="project" value="UniProtKB-KW"/>
</dbReference>
<dbReference type="GO" id="GO:0051301">
    <property type="term" value="P:cell division"/>
    <property type="evidence" value="ECO:0007669"/>
    <property type="project" value="UniProtKB-KW"/>
</dbReference>
<protein>
    <recommendedName>
        <fullName evidence="12">Serine/threonine-protein phosphatase</fullName>
        <ecNumber evidence="12">3.1.3.16</ecNumber>
    </recommendedName>
</protein>
<dbReference type="GO" id="GO:0005737">
    <property type="term" value="C:cytoplasm"/>
    <property type="evidence" value="ECO:0007669"/>
    <property type="project" value="TreeGrafter"/>
</dbReference>
<feature type="domain" description="Serine/threonine specific protein phosphatases" evidence="14">
    <location>
        <begin position="65"/>
        <end position="70"/>
    </location>
</feature>
<dbReference type="GO" id="GO:0030496">
    <property type="term" value="C:midbody"/>
    <property type="evidence" value="ECO:0007669"/>
    <property type="project" value="UniProtKB-SubCell"/>
</dbReference>
<evidence type="ECO:0000256" key="12">
    <source>
        <dbReference type="RuleBase" id="RU004273"/>
    </source>
</evidence>
<keyword evidence="7" id="KW-0995">Kinetochore</keyword>
<comment type="cofactor">
    <cofactor evidence="1">
        <name>Mn(2+)</name>
        <dbReference type="ChEBI" id="CHEBI:29035"/>
    </cofactor>
</comment>
<evidence type="ECO:0000313" key="15">
    <source>
        <dbReference type="Ensembl" id="ENSDLAP00005078739.1"/>
    </source>
</evidence>
<evidence type="ECO:0000256" key="7">
    <source>
        <dbReference type="ARBA" id="ARBA00022838"/>
    </source>
</evidence>
<evidence type="ECO:0000256" key="5">
    <source>
        <dbReference type="ARBA" id="ARBA00022723"/>
    </source>
</evidence>
<evidence type="ECO:0000256" key="10">
    <source>
        <dbReference type="ARBA" id="ARBA00047761"/>
    </source>
</evidence>
<name>A0A8P4GEJ1_DICLA</name>
<keyword evidence="6 12" id="KW-0378">Hydrolase</keyword>
<accession>A0A8P4GEJ1</accession>
<evidence type="ECO:0000256" key="3">
    <source>
        <dbReference type="ARBA" id="ARBA00004626"/>
    </source>
</evidence>
<dbReference type="Pfam" id="PF00149">
    <property type="entry name" value="Metallophos"/>
    <property type="match status" value="1"/>
</dbReference>
<dbReference type="AlphaFoldDB" id="A0A8P4GEJ1"/>
<comment type="catalytic activity">
    <reaction evidence="10">
        <text>O-phospho-L-seryl-[protein] + H2O = L-seryl-[protein] + phosphate</text>
        <dbReference type="Rhea" id="RHEA:20629"/>
        <dbReference type="Rhea" id="RHEA-COMP:9863"/>
        <dbReference type="Rhea" id="RHEA-COMP:11604"/>
        <dbReference type="ChEBI" id="CHEBI:15377"/>
        <dbReference type="ChEBI" id="CHEBI:29999"/>
        <dbReference type="ChEBI" id="CHEBI:43474"/>
        <dbReference type="ChEBI" id="CHEBI:83421"/>
        <dbReference type="EC" id="3.1.3.16"/>
    </reaction>
</comment>
<comment type="catalytic activity">
    <reaction evidence="11 12">
        <text>O-phospho-L-threonyl-[protein] + H2O = L-threonyl-[protein] + phosphate</text>
        <dbReference type="Rhea" id="RHEA:47004"/>
        <dbReference type="Rhea" id="RHEA-COMP:11060"/>
        <dbReference type="Rhea" id="RHEA-COMP:11605"/>
        <dbReference type="ChEBI" id="CHEBI:15377"/>
        <dbReference type="ChEBI" id="CHEBI:30013"/>
        <dbReference type="ChEBI" id="CHEBI:43474"/>
        <dbReference type="ChEBI" id="CHEBI:61977"/>
        <dbReference type="EC" id="3.1.3.16"/>
    </reaction>
</comment>
<dbReference type="PANTHER" id="PTHR11668">
    <property type="entry name" value="SERINE/THREONINE PROTEIN PHOSPHATASE"/>
    <property type="match status" value="1"/>
</dbReference>
<keyword evidence="16" id="KW-1185">Reference proteome</keyword>
<dbReference type="SUPFAM" id="SSF56300">
    <property type="entry name" value="Metallo-dependent phosphatases"/>
    <property type="match status" value="1"/>
</dbReference>
<keyword evidence="5" id="KW-0479">Metal-binding</keyword>
<keyword evidence="8" id="KW-0904">Protein phosphatase</keyword>
<evidence type="ECO:0000256" key="9">
    <source>
        <dbReference type="ARBA" id="ARBA00023211"/>
    </source>
</evidence>
<dbReference type="GO" id="GO:0005634">
    <property type="term" value="C:nucleus"/>
    <property type="evidence" value="ECO:0007669"/>
    <property type="project" value="TreeGrafter"/>
</dbReference>
<dbReference type="GO" id="GO:0005977">
    <property type="term" value="P:glycogen metabolic process"/>
    <property type="evidence" value="ECO:0007669"/>
    <property type="project" value="UniProtKB-KW"/>
</dbReference>
<dbReference type="GO" id="GO:0046872">
    <property type="term" value="F:metal ion binding"/>
    <property type="evidence" value="ECO:0007669"/>
    <property type="project" value="UniProtKB-KW"/>
</dbReference>
<evidence type="ECO:0000313" key="16">
    <source>
        <dbReference type="Proteomes" id="UP000694389"/>
    </source>
</evidence>
<dbReference type="InterPro" id="IPR004843">
    <property type="entry name" value="Calcineurin-like_PHP"/>
</dbReference>
<proteinExistence type="inferred from homology"/>
<evidence type="ECO:0000256" key="1">
    <source>
        <dbReference type="ARBA" id="ARBA00001936"/>
    </source>
</evidence>